<evidence type="ECO:0000256" key="4">
    <source>
        <dbReference type="ARBA" id="ARBA00023136"/>
    </source>
</evidence>
<dbReference type="InterPro" id="IPR010432">
    <property type="entry name" value="RDD"/>
</dbReference>
<keyword evidence="3 5" id="KW-1133">Transmembrane helix</keyword>
<sequence length="137" mass="15102">MKNAGKFTLENYVLASPGVRCVGQMVDLFVSFSIFTLVLWVGLEIGIEKELVRATAVTATVSYYLFSDCLPNGQSVGKKLLGIAVISARTGKKCNIFQSLFRNVITPFLGFIDSIFILGKKRQRLGDKLVRTVVVVH</sequence>
<evidence type="ECO:0000313" key="7">
    <source>
        <dbReference type="EMBL" id="ARP18638.1"/>
    </source>
</evidence>
<dbReference type="Pfam" id="PF06271">
    <property type="entry name" value="RDD"/>
    <property type="match status" value="1"/>
</dbReference>
<dbReference type="PANTHER" id="PTHR38480">
    <property type="entry name" value="SLR0254 PROTEIN"/>
    <property type="match status" value="1"/>
</dbReference>
<feature type="transmembrane region" description="Helical" evidence="5">
    <location>
        <begin position="21"/>
        <end position="43"/>
    </location>
</feature>
<dbReference type="PANTHER" id="PTHR38480:SF1">
    <property type="entry name" value="SLR0254 PROTEIN"/>
    <property type="match status" value="1"/>
</dbReference>
<gene>
    <name evidence="7" type="ORF">K05K4_18040</name>
</gene>
<feature type="domain" description="RDD" evidence="6">
    <location>
        <begin position="15"/>
        <end position="129"/>
    </location>
</feature>
<protein>
    <submittedName>
        <fullName evidence="7">RDD family protein</fullName>
    </submittedName>
</protein>
<evidence type="ECO:0000256" key="3">
    <source>
        <dbReference type="ARBA" id="ARBA00022989"/>
    </source>
</evidence>
<keyword evidence="4 5" id="KW-0472">Membrane</keyword>
<evidence type="ECO:0000256" key="2">
    <source>
        <dbReference type="ARBA" id="ARBA00022692"/>
    </source>
</evidence>
<dbReference type="AlphaFoldDB" id="A0A1W6UL46"/>
<accession>A0A1W6UL46</accession>
<name>A0A1W6UL46_VIBAL</name>
<proteinExistence type="predicted"/>
<evidence type="ECO:0000256" key="1">
    <source>
        <dbReference type="ARBA" id="ARBA00004141"/>
    </source>
</evidence>
<reference evidence="7" key="1">
    <citation type="submission" date="2016-10" db="EMBL/GenBank/DDBJ databases">
        <title>The High Quality Genome of Vibrio alginolyticus K01M1.</title>
        <authorList>
            <person name="Wendling C."/>
            <person name="Chibani C.M."/>
            <person name="Hertel R."/>
            <person name="Sproer C."/>
            <person name="Bunk B."/>
            <person name="Overmann J."/>
            <person name="Roth O."/>
            <person name="Liesegang H."/>
        </authorList>
    </citation>
    <scope>NUCLEOTIDE SEQUENCE</scope>
    <source>
        <strain evidence="7">K05K4</strain>
    </source>
</reference>
<comment type="subcellular location">
    <subcellularLocation>
        <location evidence="1">Membrane</location>
        <topology evidence="1">Multi-pass membrane protein</topology>
    </subcellularLocation>
</comment>
<organism evidence="7">
    <name type="scientific">Vibrio alginolyticus</name>
    <dbReference type="NCBI Taxonomy" id="663"/>
    <lineage>
        <taxon>Bacteria</taxon>
        <taxon>Pseudomonadati</taxon>
        <taxon>Pseudomonadota</taxon>
        <taxon>Gammaproteobacteria</taxon>
        <taxon>Vibrionales</taxon>
        <taxon>Vibrionaceae</taxon>
        <taxon>Vibrio</taxon>
    </lineage>
</organism>
<dbReference type="RefSeq" id="WP_054728586.1">
    <property type="nucleotide sequence ID" value="NZ_CP017919.1"/>
</dbReference>
<dbReference type="EMBL" id="CP017902">
    <property type="protein sequence ID" value="ARP18638.1"/>
    <property type="molecule type" value="Genomic_DNA"/>
</dbReference>
<evidence type="ECO:0000259" key="6">
    <source>
        <dbReference type="Pfam" id="PF06271"/>
    </source>
</evidence>
<keyword evidence="2 5" id="KW-0812">Transmembrane</keyword>
<evidence type="ECO:0000256" key="5">
    <source>
        <dbReference type="SAM" id="Phobius"/>
    </source>
</evidence>
<dbReference type="GO" id="GO:0016020">
    <property type="term" value="C:membrane"/>
    <property type="evidence" value="ECO:0007669"/>
    <property type="project" value="UniProtKB-SubCell"/>
</dbReference>